<evidence type="ECO:0000256" key="4">
    <source>
        <dbReference type="RuleBase" id="RU368020"/>
    </source>
</evidence>
<evidence type="ECO:0000256" key="1">
    <source>
        <dbReference type="ARBA" id="ARBA00022723"/>
    </source>
</evidence>
<dbReference type="RefSeq" id="WP_239675525.1">
    <property type="nucleotide sequence ID" value="NZ_CP070499.1"/>
</dbReference>
<dbReference type="PRINTS" id="PR00352">
    <property type="entry name" value="3FE4SFRDOXIN"/>
</dbReference>
<sequence length="78" mass="7870">MTDWRISVDPQRCLGSGSCAAAAPGHFSLVGDRATATGTLVAPDDAVIEAAELCPVEAIQVHDAGTGDQLAPPPDNNG</sequence>
<dbReference type="Pfam" id="PF13370">
    <property type="entry name" value="Fer4_13"/>
    <property type="match status" value="1"/>
</dbReference>
<dbReference type="KEGG" id="nhy:JQS43_17745"/>
<dbReference type="Gene3D" id="3.30.70.20">
    <property type="match status" value="1"/>
</dbReference>
<keyword evidence="7" id="KW-1185">Reference proteome</keyword>
<dbReference type="AlphaFoldDB" id="A0A895YI62"/>
<dbReference type="SUPFAM" id="SSF54862">
    <property type="entry name" value="4Fe-4S ferredoxins"/>
    <property type="match status" value="1"/>
</dbReference>
<reference evidence="6" key="1">
    <citation type="submission" date="2021-02" db="EMBL/GenBank/DDBJ databases">
        <title>Natrosporangium hydrolyticum gen. nov., sp. nov, a haloalkaliphilic actinobacterium from a soda solonchak soil.</title>
        <authorList>
            <person name="Sorokin D.Y."/>
            <person name="Khijniak T.V."/>
            <person name="Zakharycheva A.P."/>
            <person name="Boueva O.V."/>
            <person name="Ariskina E.V."/>
            <person name="Hahnke R.L."/>
            <person name="Bunk B."/>
            <person name="Sproer C."/>
            <person name="Schumann P."/>
            <person name="Evtushenko L.I."/>
            <person name="Kublanov I.V."/>
        </authorList>
    </citation>
    <scope>NUCLEOTIDE SEQUENCE</scope>
    <source>
        <strain evidence="6">DSM 106523</strain>
    </source>
</reference>
<keyword evidence="3 4" id="KW-0411">Iron-sulfur</keyword>
<evidence type="ECO:0000256" key="3">
    <source>
        <dbReference type="ARBA" id="ARBA00023014"/>
    </source>
</evidence>
<comment type="function">
    <text evidence="4">Ferredoxins are iron-sulfur proteins that transfer electrons in a wide variety of metabolic reactions.</text>
</comment>
<proteinExistence type="predicted"/>
<dbReference type="Proteomes" id="UP000662857">
    <property type="component" value="Chromosome"/>
</dbReference>
<keyword evidence="1 4" id="KW-0479">Metal-binding</keyword>
<evidence type="ECO:0000256" key="2">
    <source>
        <dbReference type="ARBA" id="ARBA00023004"/>
    </source>
</evidence>
<evidence type="ECO:0000259" key="5">
    <source>
        <dbReference type="PROSITE" id="PS51379"/>
    </source>
</evidence>
<name>A0A895YI62_9ACTN</name>
<evidence type="ECO:0000313" key="6">
    <source>
        <dbReference type="EMBL" id="QSB13438.1"/>
    </source>
</evidence>
<dbReference type="GO" id="GO:0005506">
    <property type="term" value="F:iron ion binding"/>
    <property type="evidence" value="ECO:0007669"/>
    <property type="project" value="UniProtKB-UniRule"/>
</dbReference>
<evidence type="ECO:0000313" key="7">
    <source>
        <dbReference type="Proteomes" id="UP000662857"/>
    </source>
</evidence>
<dbReference type="PROSITE" id="PS51379">
    <property type="entry name" value="4FE4S_FER_2"/>
    <property type="match status" value="1"/>
</dbReference>
<keyword evidence="2 4" id="KW-0408">Iron</keyword>
<organism evidence="6 7">
    <name type="scientific">Natronosporangium hydrolyticum</name>
    <dbReference type="NCBI Taxonomy" id="2811111"/>
    <lineage>
        <taxon>Bacteria</taxon>
        <taxon>Bacillati</taxon>
        <taxon>Actinomycetota</taxon>
        <taxon>Actinomycetes</taxon>
        <taxon>Micromonosporales</taxon>
        <taxon>Micromonosporaceae</taxon>
        <taxon>Natronosporangium</taxon>
    </lineage>
</organism>
<gene>
    <name evidence="6" type="ORF">JQS43_17745</name>
</gene>
<keyword evidence="4" id="KW-0249">Electron transport</keyword>
<keyword evidence="4" id="KW-0813">Transport</keyword>
<protein>
    <recommendedName>
        <fullName evidence="4">Ferredoxin</fullName>
    </recommendedName>
</protein>
<dbReference type="InterPro" id="IPR017896">
    <property type="entry name" value="4Fe4S_Fe-S-bd"/>
</dbReference>
<accession>A0A895YI62</accession>
<dbReference type="GO" id="GO:0009055">
    <property type="term" value="F:electron transfer activity"/>
    <property type="evidence" value="ECO:0007669"/>
    <property type="project" value="UniProtKB-UniRule"/>
</dbReference>
<feature type="domain" description="4Fe-4S ferredoxin-type" evidence="5">
    <location>
        <begin position="4"/>
        <end position="32"/>
    </location>
</feature>
<dbReference type="InterPro" id="IPR001080">
    <property type="entry name" value="3Fe4S_ferredoxin"/>
</dbReference>
<dbReference type="EMBL" id="CP070499">
    <property type="protein sequence ID" value="QSB13438.1"/>
    <property type="molecule type" value="Genomic_DNA"/>
</dbReference>
<dbReference type="GO" id="GO:0051536">
    <property type="term" value="F:iron-sulfur cluster binding"/>
    <property type="evidence" value="ECO:0007669"/>
    <property type="project" value="UniProtKB-KW"/>
</dbReference>